<keyword evidence="3" id="KW-1185">Reference proteome</keyword>
<dbReference type="AlphaFoldDB" id="A0A7G7MJV6"/>
<feature type="transmembrane region" description="Helical" evidence="1">
    <location>
        <begin position="87"/>
        <end position="107"/>
    </location>
</feature>
<feature type="transmembrane region" description="Helical" evidence="1">
    <location>
        <begin position="315"/>
        <end position="335"/>
    </location>
</feature>
<protein>
    <submittedName>
        <fullName evidence="2">Uncharacterized protein</fullName>
    </submittedName>
</protein>
<evidence type="ECO:0000313" key="2">
    <source>
        <dbReference type="EMBL" id="QNG53067.1"/>
    </source>
</evidence>
<dbReference type="KEGG" id="ppel:H6H00_03285"/>
<dbReference type="GO" id="GO:0000166">
    <property type="term" value="F:nucleotide binding"/>
    <property type="evidence" value="ECO:0007669"/>
    <property type="project" value="InterPro"/>
</dbReference>
<name>A0A7G7MJV6_9PSEU</name>
<evidence type="ECO:0000313" key="3">
    <source>
        <dbReference type="Proteomes" id="UP000515728"/>
    </source>
</evidence>
<keyword evidence="1" id="KW-0472">Membrane</keyword>
<dbReference type="SUPFAM" id="SSF81660">
    <property type="entry name" value="Metal cation-transporting ATPase, ATP-binding domain N"/>
    <property type="match status" value="1"/>
</dbReference>
<feature type="transmembrane region" description="Helical" evidence="1">
    <location>
        <begin position="57"/>
        <end position="81"/>
    </location>
</feature>
<proteinExistence type="predicted"/>
<feature type="transmembrane region" description="Helical" evidence="1">
    <location>
        <begin position="29"/>
        <end position="45"/>
    </location>
</feature>
<feature type="transmembrane region" description="Helical" evidence="1">
    <location>
        <begin position="152"/>
        <end position="173"/>
    </location>
</feature>
<keyword evidence="1" id="KW-0812">Transmembrane</keyword>
<dbReference type="RefSeq" id="WP_185719896.1">
    <property type="nucleotide sequence ID" value="NZ_BAAAWI010000001.1"/>
</dbReference>
<keyword evidence="1" id="KW-1133">Transmembrane helix</keyword>
<dbReference type="Gene3D" id="3.40.1110.10">
    <property type="entry name" value="Calcium-transporting ATPase, cytoplasmic domain N"/>
    <property type="match status" value="1"/>
</dbReference>
<dbReference type="Proteomes" id="UP000515728">
    <property type="component" value="Chromosome"/>
</dbReference>
<gene>
    <name evidence="2" type="ORF">H6H00_03285</name>
</gene>
<dbReference type="InterPro" id="IPR023299">
    <property type="entry name" value="ATPase_P-typ_cyto_dom_N"/>
</dbReference>
<organism evidence="2 3">
    <name type="scientific">Pseudonocardia petroleophila</name>
    <dbReference type="NCBI Taxonomy" id="37331"/>
    <lineage>
        <taxon>Bacteria</taxon>
        <taxon>Bacillati</taxon>
        <taxon>Actinomycetota</taxon>
        <taxon>Actinomycetes</taxon>
        <taxon>Pseudonocardiales</taxon>
        <taxon>Pseudonocardiaceae</taxon>
        <taxon>Pseudonocardia</taxon>
    </lineage>
</organism>
<evidence type="ECO:0000256" key="1">
    <source>
        <dbReference type="SAM" id="Phobius"/>
    </source>
</evidence>
<feature type="transmembrane region" description="Helical" evidence="1">
    <location>
        <begin position="127"/>
        <end position="146"/>
    </location>
</feature>
<accession>A0A7G7MJV6</accession>
<sequence length="374" mass="36304">MRPGTAACTAAAAAVVVLSAVPPWQFRNWQWVALALTVPVVLAGLRSVRSGRDTTGLLTAAGALAALGWSVLALLAGGAGVPGMVQAAGSPVLALDAAAGLAVALLLRDRPGGDGPDRDRPDETRGVRPLGLLVPALAVAALGFRLGAGDGVGAVGAAAAVLVAGCPCALLLLPRLAAGPPRVVVAAAHGPDVLRTAGALHAAEGGTAPVGRAVAVAARARHATLPGVSDPDGDPATGLRGVVSELDGPDRVVAHAALAGPPGWLAAHGVPPTEAAARAAARGVEVWCVAWDGVARGWLEMATAPRPGTRRRRTAQVAALAAAALGAAAAAAGALAPATAGAVPACVVLLVVALRSLPLPDGGDSVHPIGATSG</sequence>
<dbReference type="EMBL" id="CP060131">
    <property type="protein sequence ID" value="QNG53067.1"/>
    <property type="molecule type" value="Genomic_DNA"/>
</dbReference>
<reference evidence="2 3" key="1">
    <citation type="submission" date="2020-08" db="EMBL/GenBank/DDBJ databases">
        <authorList>
            <person name="Mo P."/>
        </authorList>
    </citation>
    <scope>NUCLEOTIDE SEQUENCE [LARGE SCALE GENOMIC DNA]</scope>
    <source>
        <strain evidence="2 3">CGMCC 4.1532</strain>
    </source>
</reference>